<reference evidence="2" key="1">
    <citation type="submission" date="2019-08" db="EMBL/GenBank/DDBJ databases">
        <authorList>
            <person name="Kucharzyk K."/>
            <person name="Murdoch R.W."/>
            <person name="Higgins S."/>
            <person name="Loffler F."/>
        </authorList>
    </citation>
    <scope>NUCLEOTIDE SEQUENCE</scope>
</reference>
<keyword evidence="2" id="KW-0645">Protease</keyword>
<dbReference type="PANTHER" id="PTHR42994:SF1">
    <property type="entry name" value="PEPTIDASE T"/>
    <property type="match status" value="1"/>
</dbReference>
<dbReference type="EMBL" id="VSSQ01110601">
    <property type="protein sequence ID" value="MPN48344.1"/>
    <property type="molecule type" value="Genomic_DNA"/>
</dbReference>
<keyword evidence="2" id="KW-0031">Aminopeptidase</keyword>
<sequence length="148" mass="16846">MRIEGTEEKAYLEYLVRDHEIKRYNLKQQLLIDIKARFNEKYGVGTVTLKISEQYQNMANSIDKNSDIIQNVIAATSENGLKTIIRPLRGSSTGAKFSAMGIVCPNLGVGGFAYHGPYEHITKEDMERVVDIITSLIRIFTETRDDFR</sequence>
<evidence type="ECO:0000313" key="2">
    <source>
        <dbReference type="EMBL" id="MPN48344.1"/>
    </source>
</evidence>
<proteinExistence type="predicted"/>
<dbReference type="Pfam" id="PF01546">
    <property type="entry name" value="Peptidase_M20"/>
    <property type="match status" value="1"/>
</dbReference>
<accession>A0A645IJ57</accession>
<comment type="cofactor">
    <cofactor evidence="1">
        <name>Zn(2+)</name>
        <dbReference type="ChEBI" id="CHEBI:29105"/>
    </cofactor>
</comment>
<dbReference type="InterPro" id="IPR002933">
    <property type="entry name" value="Peptidase_M20"/>
</dbReference>
<keyword evidence="2" id="KW-0378">Hydrolase</keyword>
<name>A0A645IJ57_9ZZZZ</name>
<dbReference type="AlphaFoldDB" id="A0A645IJ57"/>
<evidence type="ECO:0000256" key="1">
    <source>
        <dbReference type="ARBA" id="ARBA00001947"/>
    </source>
</evidence>
<dbReference type="Gene3D" id="3.40.630.10">
    <property type="entry name" value="Zn peptidases"/>
    <property type="match status" value="1"/>
</dbReference>
<dbReference type="SUPFAM" id="SSF53187">
    <property type="entry name" value="Zn-dependent exopeptidases"/>
    <property type="match status" value="1"/>
</dbReference>
<comment type="caution">
    <text evidence="2">The sequence shown here is derived from an EMBL/GenBank/DDBJ whole genome shotgun (WGS) entry which is preliminary data.</text>
</comment>
<dbReference type="PANTHER" id="PTHR42994">
    <property type="entry name" value="PEPTIDASE T"/>
    <property type="match status" value="1"/>
</dbReference>
<organism evidence="2">
    <name type="scientific">bioreactor metagenome</name>
    <dbReference type="NCBI Taxonomy" id="1076179"/>
    <lineage>
        <taxon>unclassified sequences</taxon>
        <taxon>metagenomes</taxon>
        <taxon>ecological metagenomes</taxon>
    </lineage>
</organism>
<dbReference type="EC" id="3.4.11.4" evidence="2"/>
<dbReference type="GO" id="GO:0045148">
    <property type="term" value="F:tripeptide aminopeptidase activity"/>
    <property type="evidence" value="ECO:0007669"/>
    <property type="project" value="UniProtKB-EC"/>
</dbReference>
<gene>
    <name evidence="2" type="primary">pepT_51</name>
    <name evidence="2" type="ORF">SDC9_195951</name>
</gene>
<protein>
    <submittedName>
        <fullName evidence="2">Peptidase T</fullName>
        <ecNumber evidence="2">3.4.11.4</ecNumber>
    </submittedName>
</protein>